<dbReference type="Gene3D" id="3.40.720.10">
    <property type="entry name" value="Alkaline Phosphatase, subunit A"/>
    <property type="match status" value="1"/>
</dbReference>
<sequence length="300" mass="32270">MSQLPNTRSRLSGDSDGLDGAATPVVKLILIGIDGLRIDRAFGTGLAPTLNALVETGGFLESQVEVPTISGPGWASILTGSTHAEHGIRDNAMRGNRLAQCPDFLTKAWQRDPRTTTYVAAGWPNIADPAGLGPIIAHRPEQLALGQHHIVSLNGELYGYRVIDPEIAQRARVAIEYGGPDVSFVYFCHTDDAGHYFGVQTREYAEAVELTDARVSLLLNAIDARVAAHNEIWIVAVTTDHGHVDEGGHGGGSDNERQTFLLANVRGGQLPADFPSALEPHQFTEYLLRLREQLAEGGLG</sequence>
<dbReference type="InterPro" id="IPR002591">
    <property type="entry name" value="Phosphodiest/P_Trfase"/>
</dbReference>
<reference evidence="1 2" key="1">
    <citation type="submission" date="2020-03" db="EMBL/GenBank/DDBJ databases">
        <title>Leucobacter sp. nov., isolated from beetles.</title>
        <authorList>
            <person name="Hyun D.-W."/>
            <person name="Bae J.-W."/>
        </authorList>
    </citation>
    <scope>NUCLEOTIDE SEQUENCE [LARGE SCALE GENOMIC DNA]</scope>
    <source>
        <strain evidence="1 2">HDW9B</strain>
    </source>
</reference>
<dbReference type="Proteomes" id="UP000501387">
    <property type="component" value="Chromosome"/>
</dbReference>
<evidence type="ECO:0000313" key="1">
    <source>
        <dbReference type="EMBL" id="QIM15331.1"/>
    </source>
</evidence>
<dbReference type="RefSeq" id="WP_166321376.1">
    <property type="nucleotide sequence ID" value="NZ_CP049934.1"/>
</dbReference>
<gene>
    <name evidence="1" type="ORF">G7067_01130</name>
</gene>
<dbReference type="InterPro" id="IPR017850">
    <property type="entry name" value="Alkaline_phosphatase_core_sf"/>
</dbReference>
<dbReference type="PANTHER" id="PTHR10151:SF120">
    <property type="entry name" value="BIS(5'-ADENOSYL)-TRIPHOSPHATASE"/>
    <property type="match status" value="1"/>
</dbReference>
<dbReference type="Pfam" id="PF01663">
    <property type="entry name" value="Phosphodiest"/>
    <property type="match status" value="1"/>
</dbReference>
<evidence type="ECO:0000313" key="2">
    <source>
        <dbReference type="Proteomes" id="UP000501387"/>
    </source>
</evidence>
<dbReference type="GO" id="GO:0016787">
    <property type="term" value="F:hydrolase activity"/>
    <property type="evidence" value="ECO:0007669"/>
    <property type="project" value="UniProtKB-ARBA"/>
</dbReference>
<name>A0A6G8FG12_9MICO</name>
<accession>A0A6G8FG12</accession>
<dbReference type="SUPFAM" id="SSF53649">
    <property type="entry name" value="Alkaline phosphatase-like"/>
    <property type="match status" value="1"/>
</dbReference>
<dbReference type="PANTHER" id="PTHR10151">
    <property type="entry name" value="ECTONUCLEOTIDE PYROPHOSPHATASE/PHOSPHODIESTERASE"/>
    <property type="match status" value="1"/>
</dbReference>
<dbReference type="AlphaFoldDB" id="A0A6G8FG12"/>
<proteinExistence type="predicted"/>
<dbReference type="EMBL" id="CP049934">
    <property type="protein sequence ID" value="QIM15331.1"/>
    <property type="molecule type" value="Genomic_DNA"/>
</dbReference>
<keyword evidence="2" id="KW-1185">Reference proteome</keyword>
<organism evidence="1 2">
    <name type="scientific">Leucobacter insecticola</name>
    <dbReference type="NCBI Taxonomy" id="2714934"/>
    <lineage>
        <taxon>Bacteria</taxon>
        <taxon>Bacillati</taxon>
        <taxon>Actinomycetota</taxon>
        <taxon>Actinomycetes</taxon>
        <taxon>Micrococcales</taxon>
        <taxon>Microbacteriaceae</taxon>
        <taxon>Leucobacter</taxon>
    </lineage>
</organism>
<dbReference type="KEGG" id="lins:G7067_01130"/>
<protein>
    <submittedName>
        <fullName evidence="1">Alkaline phosphatase family protein</fullName>
    </submittedName>
</protein>